<dbReference type="InParanoid" id="A0A165MSI7"/>
<dbReference type="EMBL" id="KV425664">
    <property type="protein sequence ID" value="KZT18718.1"/>
    <property type="molecule type" value="Genomic_DNA"/>
</dbReference>
<protein>
    <submittedName>
        <fullName evidence="1">Uncharacterized protein</fullName>
    </submittedName>
</protein>
<proteinExistence type="predicted"/>
<evidence type="ECO:0000313" key="1">
    <source>
        <dbReference type="EMBL" id="KZT18718.1"/>
    </source>
</evidence>
<gene>
    <name evidence="1" type="ORF">NEOLEDRAFT_1152440</name>
</gene>
<organism evidence="1 2">
    <name type="scientific">Neolentinus lepideus HHB14362 ss-1</name>
    <dbReference type="NCBI Taxonomy" id="1314782"/>
    <lineage>
        <taxon>Eukaryota</taxon>
        <taxon>Fungi</taxon>
        <taxon>Dikarya</taxon>
        <taxon>Basidiomycota</taxon>
        <taxon>Agaricomycotina</taxon>
        <taxon>Agaricomycetes</taxon>
        <taxon>Gloeophyllales</taxon>
        <taxon>Gloeophyllaceae</taxon>
        <taxon>Neolentinus</taxon>
    </lineage>
</organism>
<keyword evidence="2" id="KW-1185">Reference proteome</keyword>
<accession>A0A165MSI7</accession>
<sequence>MCEDRVSLPSMPASEVDAYGWFDFLTWEGGALNIGMLWLLDLEVAEWLYGCGAWGGGRVIYLVGGKFGQRGMVDCGGERERWGRGGDLLLCLGLASVRKDEVDGGSLQVEVLVRIHVHLGGWIHSHAWQWFTHPLPIMSVSLSTALGFMKVVRDQHYIETMDDVITVYYTPQQ</sequence>
<dbReference type="Proteomes" id="UP000076761">
    <property type="component" value="Unassembled WGS sequence"/>
</dbReference>
<reference evidence="1 2" key="1">
    <citation type="journal article" date="2016" name="Mol. Biol. Evol.">
        <title>Comparative Genomics of Early-Diverging Mushroom-Forming Fungi Provides Insights into the Origins of Lignocellulose Decay Capabilities.</title>
        <authorList>
            <person name="Nagy L.G."/>
            <person name="Riley R."/>
            <person name="Tritt A."/>
            <person name="Adam C."/>
            <person name="Daum C."/>
            <person name="Floudas D."/>
            <person name="Sun H."/>
            <person name="Yadav J.S."/>
            <person name="Pangilinan J."/>
            <person name="Larsson K.H."/>
            <person name="Matsuura K."/>
            <person name="Barry K."/>
            <person name="Labutti K."/>
            <person name="Kuo R."/>
            <person name="Ohm R.A."/>
            <person name="Bhattacharya S.S."/>
            <person name="Shirouzu T."/>
            <person name="Yoshinaga Y."/>
            <person name="Martin F.M."/>
            <person name="Grigoriev I.V."/>
            <person name="Hibbett D.S."/>
        </authorList>
    </citation>
    <scope>NUCLEOTIDE SEQUENCE [LARGE SCALE GENOMIC DNA]</scope>
    <source>
        <strain evidence="1 2">HHB14362 ss-1</strain>
    </source>
</reference>
<name>A0A165MSI7_9AGAM</name>
<dbReference type="AlphaFoldDB" id="A0A165MSI7"/>
<evidence type="ECO:0000313" key="2">
    <source>
        <dbReference type="Proteomes" id="UP000076761"/>
    </source>
</evidence>